<dbReference type="PROSITE" id="PS00380">
    <property type="entry name" value="RHODANESE_1"/>
    <property type="match status" value="1"/>
</dbReference>
<organism evidence="10 11">
    <name type="scientific">Rhodovibrio salinarum</name>
    <dbReference type="NCBI Taxonomy" id="1087"/>
    <lineage>
        <taxon>Bacteria</taxon>
        <taxon>Pseudomonadati</taxon>
        <taxon>Pseudomonadota</taxon>
        <taxon>Alphaproteobacteria</taxon>
        <taxon>Rhodospirillales</taxon>
        <taxon>Rhodovibrionaceae</taxon>
        <taxon>Rhodovibrio</taxon>
    </lineage>
</organism>
<feature type="domain" description="Rhodanese" evidence="9">
    <location>
        <begin position="20"/>
        <end position="137"/>
    </location>
</feature>
<comment type="catalytic activity">
    <reaction evidence="5">
        <text>2-oxo-3-sulfanylpropanoate + [thioredoxin]-dithiol = [thioredoxin]-disulfide + hydrogen sulfide + pyruvate + H(+)</text>
        <dbReference type="Rhea" id="RHEA:21740"/>
        <dbReference type="Rhea" id="RHEA-COMP:10698"/>
        <dbReference type="Rhea" id="RHEA-COMP:10700"/>
        <dbReference type="ChEBI" id="CHEBI:15361"/>
        <dbReference type="ChEBI" id="CHEBI:15378"/>
        <dbReference type="ChEBI" id="CHEBI:29919"/>
        <dbReference type="ChEBI" id="CHEBI:29950"/>
        <dbReference type="ChEBI" id="CHEBI:50058"/>
        <dbReference type="ChEBI" id="CHEBI:57678"/>
        <dbReference type="EC" id="2.8.1.2"/>
    </reaction>
    <physiologicalReaction direction="left-to-right" evidence="5">
        <dbReference type="Rhea" id="RHEA:21741"/>
    </physiologicalReaction>
</comment>
<dbReference type="EC" id="2.8.1.2" evidence="6"/>
<evidence type="ECO:0000313" key="11">
    <source>
        <dbReference type="Proteomes" id="UP000778970"/>
    </source>
</evidence>
<dbReference type="CDD" id="cd01448">
    <property type="entry name" value="TST_Repeat_1"/>
    <property type="match status" value="1"/>
</dbReference>
<dbReference type="PROSITE" id="PS50206">
    <property type="entry name" value="RHODANESE_3"/>
    <property type="match status" value="2"/>
</dbReference>
<comment type="caution">
    <text evidence="10">The sequence shown here is derived from an EMBL/GenBank/DDBJ whole genome shotgun (WGS) entry which is preliminary data.</text>
</comment>
<dbReference type="PANTHER" id="PTHR11364">
    <property type="entry name" value="THIOSULFATE SULFERTANSFERASE"/>
    <property type="match status" value="1"/>
</dbReference>
<reference evidence="10" key="1">
    <citation type="submission" date="2017-08" db="EMBL/GenBank/DDBJ databases">
        <authorList>
            <person name="Imhoff J.F."/>
            <person name="Rahn T."/>
            <person name="Kuenzel S."/>
            <person name="Neulinger S.C."/>
        </authorList>
    </citation>
    <scope>NUCLEOTIDE SEQUENCE</scope>
    <source>
        <strain evidence="10">DSM 9154</strain>
    </source>
</reference>
<dbReference type="PANTHER" id="PTHR11364:SF27">
    <property type="entry name" value="SULFURTRANSFERASE"/>
    <property type="match status" value="1"/>
</dbReference>
<dbReference type="NCBIfam" id="NF008557">
    <property type="entry name" value="PRK11493.1"/>
    <property type="match status" value="1"/>
</dbReference>
<evidence type="ECO:0000256" key="8">
    <source>
        <dbReference type="ARBA" id="ARBA00078354"/>
    </source>
</evidence>
<evidence type="ECO:0000313" key="10">
    <source>
        <dbReference type="EMBL" id="MBK1698693.1"/>
    </source>
</evidence>
<dbReference type="FunFam" id="3.40.250.10:FF:000015">
    <property type="entry name" value="Sulfurtransferase"/>
    <property type="match status" value="1"/>
</dbReference>
<evidence type="ECO:0000256" key="7">
    <source>
        <dbReference type="ARBA" id="ARBA00070833"/>
    </source>
</evidence>
<dbReference type="InterPro" id="IPR045078">
    <property type="entry name" value="TST/MPST-like"/>
</dbReference>
<dbReference type="AlphaFoldDB" id="A0A934QK95"/>
<evidence type="ECO:0000256" key="4">
    <source>
        <dbReference type="ARBA" id="ARBA00022737"/>
    </source>
</evidence>
<evidence type="ECO:0000256" key="1">
    <source>
        <dbReference type="ARBA" id="ARBA00004496"/>
    </source>
</evidence>
<keyword evidence="11" id="KW-1185">Reference proteome</keyword>
<keyword evidence="2" id="KW-0963">Cytoplasm</keyword>
<dbReference type="GO" id="GO:0005737">
    <property type="term" value="C:cytoplasm"/>
    <property type="evidence" value="ECO:0007669"/>
    <property type="project" value="UniProtKB-SubCell"/>
</dbReference>
<dbReference type="GO" id="GO:0016784">
    <property type="term" value="F:3-mercaptopyruvate sulfurtransferase activity"/>
    <property type="evidence" value="ECO:0007669"/>
    <property type="project" value="UniProtKB-EC"/>
</dbReference>
<dbReference type="InterPro" id="IPR036873">
    <property type="entry name" value="Rhodanese-like_dom_sf"/>
</dbReference>
<dbReference type="CDD" id="cd01449">
    <property type="entry name" value="TST_Repeat_2"/>
    <property type="match status" value="1"/>
</dbReference>
<sequence>MTRTNPDALASTDWLYQHLRAPDVRIVDASYYLPHEGVDARAAFEQQHIPGAVFFDIDEIADTTSDLPHMMPPPEKFSAKVRKLGLGDGSRIVVYDQRGIFSAPRVWWMFRAMGHRDVAVLDGGLPKWLAEDKPVEDGKGRAGEERHFTARFDNTMLRDRDQVNRELTRQKEQIVDVRAPERYAGEVAEPREGLRTGHIPGSANLPFTELLDPQTNTMKSPEELQRLLGEAGIDPKRPVVTSCGSGVTAAVLNLALHVAGYRDIALYDGSWTDWGREELNMPVENGRA</sequence>
<protein>
    <recommendedName>
        <fullName evidence="7">3-mercaptopyruvate sulfurtransferase</fullName>
        <ecNumber evidence="6">2.8.1.2</ecNumber>
    </recommendedName>
    <alternativeName>
        <fullName evidence="8">Rhodanese-like protein</fullName>
    </alternativeName>
</protein>
<accession>A0A934QK95</accession>
<evidence type="ECO:0000259" key="9">
    <source>
        <dbReference type="PROSITE" id="PS50206"/>
    </source>
</evidence>
<comment type="subcellular location">
    <subcellularLocation>
        <location evidence="1">Cytoplasm</location>
    </subcellularLocation>
</comment>
<dbReference type="EMBL" id="NRRE01000029">
    <property type="protein sequence ID" value="MBK1698693.1"/>
    <property type="molecule type" value="Genomic_DNA"/>
</dbReference>
<keyword evidence="3" id="KW-0808">Transferase</keyword>
<dbReference type="SMART" id="SM00450">
    <property type="entry name" value="RHOD"/>
    <property type="match status" value="2"/>
</dbReference>
<gene>
    <name evidence="10" type="ORF">CKO21_15710</name>
</gene>
<dbReference type="InterPro" id="IPR001763">
    <property type="entry name" value="Rhodanese-like_dom"/>
</dbReference>
<dbReference type="RefSeq" id="WP_027288558.1">
    <property type="nucleotide sequence ID" value="NZ_NRRE01000029.1"/>
</dbReference>
<dbReference type="InterPro" id="IPR001307">
    <property type="entry name" value="Thiosulphate_STrfase_CS"/>
</dbReference>
<evidence type="ECO:0000256" key="2">
    <source>
        <dbReference type="ARBA" id="ARBA00022490"/>
    </source>
</evidence>
<evidence type="ECO:0000256" key="5">
    <source>
        <dbReference type="ARBA" id="ARBA00051793"/>
    </source>
</evidence>
<dbReference type="GO" id="GO:0004792">
    <property type="term" value="F:thiosulfate-cyanide sulfurtransferase activity"/>
    <property type="evidence" value="ECO:0007669"/>
    <property type="project" value="InterPro"/>
</dbReference>
<proteinExistence type="predicted"/>
<dbReference type="SUPFAM" id="SSF52821">
    <property type="entry name" value="Rhodanese/Cell cycle control phosphatase"/>
    <property type="match status" value="2"/>
</dbReference>
<dbReference type="Proteomes" id="UP000778970">
    <property type="component" value="Unassembled WGS sequence"/>
</dbReference>
<dbReference type="Pfam" id="PF00581">
    <property type="entry name" value="Rhodanese"/>
    <property type="match status" value="2"/>
</dbReference>
<dbReference type="FunFam" id="3.40.250.10:FF:000001">
    <property type="entry name" value="Sulfurtransferase"/>
    <property type="match status" value="1"/>
</dbReference>
<evidence type="ECO:0000256" key="3">
    <source>
        <dbReference type="ARBA" id="ARBA00022679"/>
    </source>
</evidence>
<evidence type="ECO:0000256" key="6">
    <source>
        <dbReference type="ARBA" id="ARBA00066832"/>
    </source>
</evidence>
<dbReference type="Gene3D" id="3.40.250.10">
    <property type="entry name" value="Rhodanese-like domain"/>
    <property type="match status" value="2"/>
</dbReference>
<name>A0A934QK95_9PROT</name>
<feature type="domain" description="Rhodanese" evidence="9">
    <location>
        <begin position="168"/>
        <end position="279"/>
    </location>
</feature>
<reference evidence="10" key="2">
    <citation type="journal article" date="2020" name="Microorganisms">
        <title>Osmotic Adaptation and Compatible Solute Biosynthesis of Phototrophic Bacteria as Revealed from Genome Analyses.</title>
        <authorList>
            <person name="Imhoff J.F."/>
            <person name="Rahn T."/>
            <person name="Kunzel S."/>
            <person name="Keller A."/>
            <person name="Neulinger S.C."/>
        </authorList>
    </citation>
    <scope>NUCLEOTIDE SEQUENCE</scope>
    <source>
        <strain evidence="10">DSM 9154</strain>
    </source>
</reference>
<keyword evidence="4" id="KW-0677">Repeat</keyword>